<dbReference type="PATRIC" id="fig|1339316.3.peg.445"/>
<evidence type="ECO:0000313" key="2">
    <source>
        <dbReference type="Proteomes" id="UP000020773"/>
    </source>
</evidence>
<dbReference type="InterPro" id="IPR014985">
    <property type="entry name" value="WbqC"/>
</dbReference>
<dbReference type="AlphaFoldDB" id="A0A015W3L6"/>
<comment type="caution">
    <text evidence="1">The sequence shown here is derived from an EMBL/GenBank/DDBJ whole genome shotgun (WGS) entry which is preliminary data.</text>
</comment>
<dbReference type="RefSeq" id="WP_008657936.1">
    <property type="nucleotide sequence ID" value="NZ_JGDB01000012.1"/>
</dbReference>
<evidence type="ECO:0000313" key="1">
    <source>
        <dbReference type="EMBL" id="EXY92843.1"/>
    </source>
</evidence>
<organism evidence="1 2">
    <name type="scientific">Bacteroides fragilis str. 3998T(B)3</name>
    <dbReference type="NCBI Taxonomy" id="1339316"/>
    <lineage>
        <taxon>Bacteria</taxon>
        <taxon>Pseudomonadati</taxon>
        <taxon>Bacteroidota</taxon>
        <taxon>Bacteroidia</taxon>
        <taxon>Bacteroidales</taxon>
        <taxon>Bacteroidaceae</taxon>
        <taxon>Bacteroides</taxon>
    </lineage>
</organism>
<dbReference type="Proteomes" id="UP000020773">
    <property type="component" value="Unassembled WGS sequence"/>
</dbReference>
<protein>
    <submittedName>
        <fullName evidence="1">WbqC-like family protein</fullName>
    </submittedName>
</protein>
<reference evidence="1 2" key="1">
    <citation type="submission" date="2014-02" db="EMBL/GenBank/DDBJ databases">
        <authorList>
            <person name="Sears C."/>
            <person name="Carroll K."/>
            <person name="Sack B.R."/>
            <person name="Qadri F."/>
            <person name="Myers L.L."/>
            <person name="Chung G.-T."/>
            <person name="Escheverria P."/>
            <person name="Fraser C.M."/>
            <person name="Sadzewicz L."/>
            <person name="Shefchek K.A."/>
            <person name="Tallon L."/>
            <person name="Das S.P."/>
            <person name="Daugherty S."/>
            <person name="Mongodin E.F."/>
        </authorList>
    </citation>
    <scope>NUCLEOTIDE SEQUENCE [LARGE SCALE GENOMIC DNA]</scope>
    <source>
        <strain evidence="2">3998T(B)3</strain>
    </source>
</reference>
<accession>A0A015W3L6</accession>
<dbReference type="EMBL" id="JGDB01000012">
    <property type="protein sequence ID" value="EXY92843.1"/>
    <property type="molecule type" value="Genomic_DNA"/>
</dbReference>
<name>A0A015W3L6_BACFG</name>
<sequence>MKVAYLSSAYLAPVEYYSKLLNYDKIFIEQHDHYMKQTYRNRCTIAGPEGELALSIPTVKPEGPKCPMKDIRISDHGNWRHLHWNAIESAYNSTPFFEYYKDDFRPFYEKKHEFLTDFNEELCRLVCELIDIQPAIERTKEYKTDFAPNEIDFREAIHPKKDFHRTDPEFISQPYYQVFEARHGFLPNLSIIDLLFNMGPESLLILQKTCADSQ</sequence>
<gene>
    <name evidence="1" type="ORF">M125_0450</name>
</gene>
<dbReference type="Pfam" id="PF08889">
    <property type="entry name" value="WbqC"/>
    <property type="match status" value="1"/>
</dbReference>
<proteinExistence type="predicted"/>